<evidence type="ECO:0000256" key="1">
    <source>
        <dbReference type="PROSITE-ProRule" id="PRU00047"/>
    </source>
</evidence>
<comment type="caution">
    <text evidence="4">The sequence shown here is derived from an EMBL/GenBank/DDBJ whole genome shotgun (WGS) entry which is preliminary data.</text>
</comment>
<feature type="region of interest" description="Disordered" evidence="2">
    <location>
        <begin position="227"/>
        <end position="246"/>
    </location>
</feature>
<evidence type="ECO:0000313" key="5">
    <source>
        <dbReference type="Proteomes" id="UP000467840"/>
    </source>
</evidence>
<evidence type="ECO:0000313" key="4">
    <source>
        <dbReference type="EMBL" id="KAF2305213.1"/>
    </source>
</evidence>
<dbReference type="AlphaFoldDB" id="A0A6A6LYH2"/>
<dbReference type="Proteomes" id="UP000467840">
    <property type="component" value="Chromosome 9"/>
</dbReference>
<dbReference type="InterPro" id="IPR036875">
    <property type="entry name" value="Znf_CCHC_sf"/>
</dbReference>
<evidence type="ECO:0000259" key="3">
    <source>
        <dbReference type="PROSITE" id="PS50158"/>
    </source>
</evidence>
<protein>
    <recommendedName>
        <fullName evidence="3">CCHC-type domain-containing protein</fullName>
    </recommendedName>
</protein>
<evidence type="ECO:0000256" key="2">
    <source>
        <dbReference type="SAM" id="MobiDB-lite"/>
    </source>
</evidence>
<organism evidence="4 5">
    <name type="scientific">Hevea brasiliensis</name>
    <name type="common">Para rubber tree</name>
    <name type="synonym">Siphonia brasiliensis</name>
    <dbReference type="NCBI Taxonomy" id="3981"/>
    <lineage>
        <taxon>Eukaryota</taxon>
        <taxon>Viridiplantae</taxon>
        <taxon>Streptophyta</taxon>
        <taxon>Embryophyta</taxon>
        <taxon>Tracheophyta</taxon>
        <taxon>Spermatophyta</taxon>
        <taxon>Magnoliopsida</taxon>
        <taxon>eudicotyledons</taxon>
        <taxon>Gunneridae</taxon>
        <taxon>Pentapetalae</taxon>
        <taxon>rosids</taxon>
        <taxon>fabids</taxon>
        <taxon>Malpighiales</taxon>
        <taxon>Euphorbiaceae</taxon>
        <taxon>Crotonoideae</taxon>
        <taxon>Micrandreae</taxon>
        <taxon>Hevea</taxon>
    </lineage>
</organism>
<keyword evidence="5" id="KW-1185">Reference proteome</keyword>
<feature type="compositionally biased region" description="Basic residues" evidence="2">
    <location>
        <begin position="237"/>
        <end position="246"/>
    </location>
</feature>
<feature type="domain" description="CCHC-type" evidence="3">
    <location>
        <begin position="210"/>
        <end position="225"/>
    </location>
</feature>
<dbReference type="GO" id="GO:0008270">
    <property type="term" value="F:zinc ion binding"/>
    <property type="evidence" value="ECO:0007669"/>
    <property type="project" value="UniProtKB-KW"/>
</dbReference>
<proteinExistence type="predicted"/>
<dbReference type="EMBL" id="JAAGAX010000008">
    <property type="protein sequence ID" value="KAF2305213.1"/>
    <property type="molecule type" value="Genomic_DNA"/>
</dbReference>
<keyword evidence="1" id="KW-0863">Zinc-finger</keyword>
<reference evidence="4 5" key="1">
    <citation type="journal article" date="2020" name="Mol. Plant">
        <title>The Chromosome-Based Rubber Tree Genome Provides New Insights into Spurge Genome Evolution and Rubber Biosynthesis.</title>
        <authorList>
            <person name="Liu J."/>
            <person name="Shi C."/>
            <person name="Shi C.C."/>
            <person name="Li W."/>
            <person name="Zhang Q.J."/>
            <person name="Zhang Y."/>
            <person name="Li K."/>
            <person name="Lu H.F."/>
            <person name="Shi C."/>
            <person name="Zhu S.T."/>
            <person name="Xiao Z.Y."/>
            <person name="Nan H."/>
            <person name="Yue Y."/>
            <person name="Zhu X.G."/>
            <person name="Wu Y."/>
            <person name="Hong X.N."/>
            <person name="Fan G.Y."/>
            <person name="Tong Y."/>
            <person name="Zhang D."/>
            <person name="Mao C.L."/>
            <person name="Liu Y.L."/>
            <person name="Hao S.J."/>
            <person name="Liu W.Q."/>
            <person name="Lv M.Q."/>
            <person name="Zhang H.B."/>
            <person name="Liu Y."/>
            <person name="Hu-Tang G.R."/>
            <person name="Wang J.P."/>
            <person name="Wang J.H."/>
            <person name="Sun Y.H."/>
            <person name="Ni S.B."/>
            <person name="Chen W.B."/>
            <person name="Zhang X.C."/>
            <person name="Jiao Y.N."/>
            <person name="Eichler E.E."/>
            <person name="Li G.H."/>
            <person name="Liu X."/>
            <person name="Gao L.Z."/>
        </authorList>
    </citation>
    <scope>NUCLEOTIDE SEQUENCE [LARGE SCALE GENOMIC DNA]</scope>
    <source>
        <strain evidence="5">cv. GT1</strain>
        <tissue evidence="4">Leaf</tissue>
    </source>
</reference>
<dbReference type="PANTHER" id="PTHR35317">
    <property type="entry name" value="OS04G0629600 PROTEIN"/>
    <property type="match status" value="1"/>
</dbReference>
<dbReference type="SUPFAM" id="SSF57756">
    <property type="entry name" value="Retrovirus zinc finger-like domains"/>
    <property type="match status" value="1"/>
</dbReference>
<name>A0A6A6LYH2_HEVBR</name>
<dbReference type="PROSITE" id="PS50158">
    <property type="entry name" value="ZF_CCHC"/>
    <property type="match status" value="1"/>
</dbReference>
<accession>A0A6A6LYH2</accession>
<keyword evidence="1" id="KW-0862">Zinc</keyword>
<dbReference type="PANTHER" id="PTHR35317:SF31">
    <property type="entry name" value="DUF4219 DOMAIN-CONTAINING PROTEIN"/>
    <property type="match status" value="1"/>
</dbReference>
<gene>
    <name evidence="4" type="ORF">GH714_003095</name>
</gene>
<dbReference type="GO" id="GO:0003676">
    <property type="term" value="F:nucleic acid binding"/>
    <property type="evidence" value="ECO:0007669"/>
    <property type="project" value="InterPro"/>
</dbReference>
<dbReference type="InterPro" id="IPR001878">
    <property type="entry name" value="Znf_CCHC"/>
</dbReference>
<sequence length="246" mass="28257">MAENASLPAPPVFKGENYNFWSIKIKAFFMAYDLWETVEKGYEPSLQDNPTIAEMKKQKEDSTKNFKAPSFLHLAVDDSYFQELWGNNSKISLGCSSLGVSRFRKDQMTVDKVLVIIPNKFESRIVAIEESKDLSKLSINELSGSLQAQEQRFNLQFGQYAEGAFQARNNFKYSSSKGSKFQLRNYPPCGICKKTSHEEKDYWHEGKPQCFKCKRFGHVQKACRSKEDHTSNVAQEKKKKNLCSEE</sequence>
<keyword evidence="1" id="KW-0479">Metal-binding</keyword>